<dbReference type="EMBL" id="FTOA01000013">
    <property type="protein sequence ID" value="SIT19611.1"/>
    <property type="molecule type" value="Genomic_DNA"/>
</dbReference>
<reference evidence="1 2" key="1">
    <citation type="submission" date="2017-01" db="EMBL/GenBank/DDBJ databases">
        <authorList>
            <person name="Mah S.A."/>
            <person name="Swanson W.J."/>
            <person name="Moy G.W."/>
            <person name="Vacquier V.D."/>
        </authorList>
    </citation>
    <scope>NUCLEOTIDE SEQUENCE [LARGE SCALE GENOMIC DNA]</scope>
    <source>
        <strain evidence="1 2">DSM 11589</strain>
    </source>
</reference>
<dbReference type="RefSeq" id="WP_076402115.1">
    <property type="nucleotide sequence ID" value="NZ_FTOA01000013.1"/>
</dbReference>
<proteinExistence type="predicted"/>
<protein>
    <recommendedName>
        <fullName evidence="3">DUF721 domain-containing protein</fullName>
    </recommendedName>
</protein>
<sequence length="166" mass="18269">MSQQERRPSNGLKAVGAVTDKLTRPLLGKRGLAEGDLVRHWAAIVGPTLAALSQPESVRFPRDKRDNGELTIRVGSGPAATMLQHEAPRIIERVNRFYNYAALSRMKIIQAPLPPRRANKGPEMRLLSSAEEQDLQATVAGIADPDLKEALLSLGRSMRGRQKKET</sequence>
<gene>
    <name evidence="1" type="ORF">SAMN05421779_1132</name>
</gene>
<dbReference type="InterPro" id="IPR007922">
    <property type="entry name" value="DciA-like"/>
</dbReference>
<dbReference type="AlphaFoldDB" id="A0A1N7Q9V6"/>
<evidence type="ECO:0000313" key="2">
    <source>
        <dbReference type="Proteomes" id="UP000185678"/>
    </source>
</evidence>
<dbReference type="Proteomes" id="UP000185678">
    <property type="component" value="Unassembled WGS sequence"/>
</dbReference>
<evidence type="ECO:0000313" key="1">
    <source>
        <dbReference type="EMBL" id="SIT19611.1"/>
    </source>
</evidence>
<name>A0A1N7Q9V6_9PROT</name>
<dbReference type="OrthoDB" id="7160947at2"/>
<keyword evidence="2" id="KW-1185">Reference proteome</keyword>
<accession>A0A1N7Q9V6</accession>
<dbReference type="InterPro" id="IPR010593">
    <property type="entry name" value="DUF1159"/>
</dbReference>
<dbReference type="Pfam" id="PF05258">
    <property type="entry name" value="DciA"/>
    <property type="match status" value="1"/>
</dbReference>
<dbReference type="PIRSF" id="PIRSF032064">
    <property type="entry name" value="UCP032064"/>
    <property type="match status" value="1"/>
</dbReference>
<organism evidence="1 2">
    <name type="scientific">Insolitispirillum peregrinum</name>
    <dbReference type="NCBI Taxonomy" id="80876"/>
    <lineage>
        <taxon>Bacteria</taxon>
        <taxon>Pseudomonadati</taxon>
        <taxon>Pseudomonadota</taxon>
        <taxon>Alphaproteobacteria</taxon>
        <taxon>Rhodospirillales</taxon>
        <taxon>Novispirillaceae</taxon>
        <taxon>Insolitispirillum</taxon>
    </lineage>
</organism>
<evidence type="ECO:0008006" key="3">
    <source>
        <dbReference type="Google" id="ProtNLM"/>
    </source>
</evidence>
<dbReference type="STRING" id="80876.SAMN05421779_1132"/>